<dbReference type="InterPro" id="IPR051107">
    <property type="entry name" value="Auxin_Efflux_Carrier"/>
</dbReference>
<keyword evidence="4 8" id="KW-0812">Transmembrane</keyword>
<comment type="similarity">
    <text evidence="2">Belongs to the auxin efflux carrier (TC 2.A.69.1) family.</text>
</comment>
<dbReference type="AlphaFoldDB" id="A0AAD8KHQ7"/>
<protein>
    <recommendedName>
        <fullName evidence="11">PIN-like protein</fullName>
    </recommendedName>
</protein>
<evidence type="ECO:0000256" key="4">
    <source>
        <dbReference type="ARBA" id="ARBA00022692"/>
    </source>
</evidence>
<proteinExistence type="inferred from homology"/>
<dbReference type="Pfam" id="PF03547">
    <property type="entry name" value="Mem_trans"/>
    <property type="match status" value="1"/>
</dbReference>
<evidence type="ECO:0000256" key="1">
    <source>
        <dbReference type="ARBA" id="ARBA00004141"/>
    </source>
</evidence>
<keyword evidence="5 8" id="KW-1133">Transmembrane helix</keyword>
<keyword evidence="3" id="KW-0813">Transport</keyword>
<evidence type="ECO:0000313" key="9">
    <source>
        <dbReference type="EMBL" id="KAK1423125.1"/>
    </source>
</evidence>
<evidence type="ECO:0000256" key="7">
    <source>
        <dbReference type="ARBA" id="ARBA00023294"/>
    </source>
</evidence>
<dbReference type="PANTHER" id="PTHR31752">
    <property type="entry name" value="AUXIN EFFLUX CARRIER COMPONENT 1B-RELATED"/>
    <property type="match status" value="1"/>
</dbReference>
<evidence type="ECO:0000256" key="2">
    <source>
        <dbReference type="ARBA" id="ARBA00009177"/>
    </source>
</evidence>
<dbReference type="GO" id="GO:0009734">
    <property type="term" value="P:auxin-activated signaling pathway"/>
    <property type="evidence" value="ECO:0007669"/>
    <property type="project" value="UniProtKB-KW"/>
</dbReference>
<evidence type="ECO:0000256" key="6">
    <source>
        <dbReference type="ARBA" id="ARBA00023136"/>
    </source>
</evidence>
<dbReference type="GO" id="GO:0009926">
    <property type="term" value="P:auxin polar transport"/>
    <property type="evidence" value="ECO:0007669"/>
    <property type="project" value="TreeGrafter"/>
</dbReference>
<feature type="transmembrane region" description="Helical" evidence="8">
    <location>
        <begin position="70"/>
        <end position="94"/>
    </location>
</feature>
<dbReference type="GO" id="GO:0010329">
    <property type="term" value="F:auxin efflux transmembrane transporter activity"/>
    <property type="evidence" value="ECO:0007669"/>
    <property type="project" value="TreeGrafter"/>
</dbReference>
<evidence type="ECO:0008006" key="11">
    <source>
        <dbReference type="Google" id="ProtNLM"/>
    </source>
</evidence>
<keyword evidence="7" id="KW-0927">Auxin signaling pathway</keyword>
<feature type="transmembrane region" description="Helical" evidence="8">
    <location>
        <begin position="43"/>
        <end position="63"/>
    </location>
</feature>
<feature type="transmembrane region" description="Helical" evidence="8">
    <location>
        <begin position="15"/>
        <end position="37"/>
    </location>
</feature>
<name>A0AAD8KHQ7_TARER</name>
<dbReference type="GO" id="GO:0005783">
    <property type="term" value="C:endoplasmic reticulum"/>
    <property type="evidence" value="ECO:0007669"/>
    <property type="project" value="TreeGrafter"/>
</dbReference>
<dbReference type="EMBL" id="JAUHHV010000005">
    <property type="protein sequence ID" value="KAK1423125.1"/>
    <property type="molecule type" value="Genomic_DNA"/>
</dbReference>
<dbReference type="GO" id="GO:0005886">
    <property type="term" value="C:plasma membrane"/>
    <property type="evidence" value="ECO:0007669"/>
    <property type="project" value="TreeGrafter"/>
</dbReference>
<organism evidence="9 10">
    <name type="scientific">Tagetes erecta</name>
    <name type="common">African marigold</name>
    <dbReference type="NCBI Taxonomy" id="13708"/>
    <lineage>
        <taxon>Eukaryota</taxon>
        <taxon>Viridiplantae</taxon>
        <taxon>Streptophyta</taxon>
        <taxon>Embryophyta</taxon>
        <taxon>Tracheophyta</taxon>
        <taxon>Spermatophyta</taxon>
        <taxon>Magnoliopsida</taxon>
        <taxon>eudicotyledons</taxon>
        <taxon>Gunneridae</taxon>
        <taxon>Pentapetalae</taxon>
        <taxon>asterids</taxon>
        <taxon>campanulids</taxon>
        <taxon>Asterales</taxon>
        <taxon>Asteraceae</taxon>
        <taxon>Asteroideae</taxon>
        <taxon>Heliantheae alliance</taxon>
        <taxon>Tageteae</taxon>
        <taxon>Tagetes</taxon>
    </lineage>
</organism>
<dbReference type="PANTHER" id="PTHR31752:SF62">
    <property type="entry name" value="AUXIN EFFLUX CARRIER COMPONENT"/>
    <property type="match status" value="1"/>
</dbReference>
<keyword evidence="6 8" id="KW-0472">Membrane</keyword>
<dbReference type="InterPro" id="IPR004776">
    <property type="entry name" value="Mem_transp_PIN-like"/>
</dbReference>
<comment type="caution">
    <text evidence="9">The sequence shown here is derived from an EMBL/GenBank/DDBJ whole genome shotgun (WGS) entry which is preliminary data.</text>
</comment>
<keyword evidence="10" id="KW-1185">Reference proteome</keyword>
<dbReference type="Proteomes" id="UP001229421">
    <property type="component" value="Unassembled WGS sequence"/>
</dbReference>
<comment type="subcellular location">
    <subcellularLocation>
        <location evidence="1">Membrane</location>
        <topology evidence="1">Multi-pass membrane protein</topology>
    </subcellularLocation>
</comment>
<accession>A0AAD8KHQ7</accession>
<evidence type="ECO:0000256" key="5">
    <source>
        <dbReference type="ARBA" id="ARBA00022989"/>
    </source>
</evidence>
<evidence type="ECO:0000313" key="10">
    <source>
        <dbReference type="Proteomes" id="UP001229421"/>
    </source>
</evidence>
<reference evidence="9" key="1">
    <citation type="journal article" date="2023" name="bioRxiv">
        <title>Improved chromosome-level genome assembly for marigold (Tagetes erecta).</title>
        <authorList>
            <person name="Jiang F."/>
            <person name="Yuan L."/>
            <person name="Wang S."/>
            <person name="Wang H."/>
            <person name="Xu D."/>
            <person name="Wang A."/>
            <person name="Fan W."/>
        </authorList>
    </citation>
    <scope>NUCLEOTIDE SEQUENCE</scope>
    <source>
        <strain evidence="9">WSJ</strain>
        <tissue evidence="9">Leaf</tissue>
    </source>
</reference>
<evidence type="ECO:0000256" key="3">
    <source>
        <dbReference type="ARBA" id="ARBA00022448"/>
    </source>
</evidence>
<sequence length="97" mass="10442">MALQPKLIACGRSKALLSVVVKFLIGPIVIALAAFLVRLQGTLFHVAIVQAALSVGIVPFVFAKEYDVHATILSTSVIFGMLITVPITICYYIVLQL</sequence>
<evidence type="ECO:0000256" key="8">
    <source>
        <dbReference type="SAM" id="Phobius"/>
    </source>
</evidence>
<gene>
    <name evidence="9" type="ORF">QVD17_18420</name>
</gene>